<reference evidence="3" key="2">
    <citation type="submission" date="2019-09" db="UniProtKB">
        <authorList>
            <consortium name="WormBaseParasite"/>
        </authorList>
    </citation>
    <scope>IDENTIFICATION</scope>
</reference>
<evidence type="ECO:0000313" key="2">
    <source>
        <dbReference type="Proteomes" id="UP000050761"/>
    </source>
</evidence>
<organism evidence="2 3">
    <name type="scientific">Heligmosomoides polygyrus</name>
    <name type="common">Parasitic roundworm</name>
    <dbReference type="NCBI Taxonomy" id="6339"/>
    <lineage>
        <taxon>Eukaryota</taxon>
        <taxon>Metazoa</taxon>
        <taxon>Ecdysozoa</taxon>
        <taxon>Nematoda</taxon>
        <taxon>Chromadorea</taxon>
        <taxon>Rhabditida</taxon>
        <taxon>Rhabditina</taxon>
        <taxon>Rhabditomorpha</taxon>
        <taxon>Strongyloidea</taxon>
        <taxon>Heligmosomidae</taxon>
        <taxon>Heligmosomoides</taxon>
    </lineage>
</organism>
<accession>A0A183FPC9</accession>
<dbReference type="AlphaFoldDB" id="A0A183FPC9"/>
<evidence type="ECO:0000313" key="3">
    <source>
        <dbReference type="WBParaSite" id="HPBE_0000945501-mRNA-1"/>
    </source>
</evidence>
<sequence length="84" mass="9580">MEGHRGTTRERLLHEYKLGRSATEARQNTCVAEGDGSRGSVRATLKLKTSDSPDDRFPLVVEYNFNKRHQRESELDNAYVGTRL</sequence>
<accession>A0A3P7XZZ9</accession>
<dbReference type="EMBL" id="UZAH01026443">
    <property type="protein sequence ID" value="VDO80786.1"/>
    <property type="molecule type" value="Genomic_DNA"/>
</dbReference>
<gene>
    <name evidence="1" type="ORF">HPBE_LOCUS9456</name>
</gene>
<protein>
    <submittedName>
        <fullName evidence="3">HTH_48 domain-containing protein</fullName>
    </submittedName>
</protein>
<dbReference type="WBParaSite" id="HPBE_0000945501-mRNA-1">
    <property type="protein sequence ID" value="HPBE_0000945501-mRNA-1"/>
    <property type="gene ID" value="HPBE_0000945501"/>
</dbReference>
<proteinExistence type="predicted"/>
<reference evidence="1 2" key="1">
    <citation type="submission" date="2018-11" db="EMBL/GenBank/DDBJ databases">
        <authorList>
            <consortium name="Pathogen Informatics"/>
        </authorList>
    </citation>
    <scope>NUCLEOTIDE SEQUENCE [LARGE SCALE GENOMIC DNA]</scope>
</reference>
<dbReference type="Proteomes" id="UP000050761">
    <property type="component" value="Unassembled WGS sequence"/>
</dbReference>
<keyword evidence="2" id="KW-1185">Reference proteome</keyword>
<name>A0A183FPC9_HELPZ</name>
<evidence type="ECO:0000313" key="1">
    <source>
        <dbReference type="EMBL" id="VDO80786.1"/>
    </source>
</evidence>